<comment type="caution">
    <text evidence="2">The sequence shown here is derived from an EMBL/GenBank/DDBJ whole genome shotgun (WGS) entry which is preliminary data.</text>
</comment>
<feature type="compositionally biased region" description="Polar residues" evidence="1">
    <location>
        <begin position="129"/>
        <end position="143"/>
    </location>
</feature>
<feature type="region of interest" description="Disordered" evidence="1">
    <location>
        <begin position="369"/>
        <end position="415"/>
    </location>
</feature>
<feature type="compositionally biased region" description="Acidic residues" evidence="1">
    <location>
        <begin position="560"/>
        <end position="582"/>
    </location>
</feature>
<reference evidence="2" key="1">
    <citation type="submission" date="2021-01" db="EMBL/GenBank/DDBJ databases">
        <authorList>
            <person name="Kaushik A."/>
        </authorList>
    </citation>
    <scope>NUCLEOTIDE SEQUENCE</scope>
    <source>
        <strain evidence="2">AG2-2IIIB</strain>
    </source>
</reference>
<dbReference type="Proteomes" id="UP000663843">
    <property type="component" value="Unassembled WGS sequence"/>
</dbReference>
<evidence type="ECO:0000313" key="3">
    <source>
        <dbReference type="Proteomes" id="UP000663843"/>
    </source>
</evidence>
<feature type="region of interest" description="Disordered" evidence="1">
    <location>
        <begin position="23"/>
        <end position="52"/>
    </location>
</feature>
<feature type="region of interest" description="Disordered" evidence="1">
    <location>
        <begin position="847"/>
        <end position="913"/>
    </location>
</feature>
<feature type="region of interest" description="Disordered" evidence="1">
    <location>
        <begin position="541"/>
        <end position="656"/>
    </location>
</feature>
<feature type="compositionally biased region" description="Low complexity" evidence="1">
    <location>
        <begin position="630"/>
        <end position="643"/>
    </location>
</feature>
<feature type="compositionally biased region" description="Basic and acidic residues" evidence="1">
    <location>
        <begin position="847"/>
        <end position="857"/>
    </location>
</feature>
<feature type="compositionally biased region" description="Polar residues" evidence="1">
    <location>
        <begin position="155"/>
        <end position="165"/>
    </location>
</feature>
<organism evidence="2 3">
    <name type="scientific">Rhizoctonia solani</name>
    <dbReference type="NCBI Taxonomy" id="456999"/>
    <lineage>
        <taxon>Eukaryota</taxon>
        <taxon>Fungi</taxon>
        <taxon>Dikarya</taxon>
        <taxon>Basidiomycota</taxon>
        <taxon>Agaricomycotina</taxon>
        <taxon>Agaricomycetes</taxon>
        <taxon>Cantharellales</taxon>
        <taxon>Ceratobasidiaceae</taxon>
        <taxon>Rhizoctonia</taxon>
    </lineage>
</organism>
<feature type="compositionally biased region" description="Polar residues" evidence="1">
    <location>
        <begin position="273"/>
        <end position="283"/>
    </location>
</feature>
<gene>
    <name evidence="2" type="ORF">RDB_LOCUS188371</name>
</gene>
<dbReference type="EMBL" id="CAJMWT010009131">
    <property type="protein sequence ID" value="CAE6537078.1"/>
    <property type="molecule type" value="Genomic_DNA"/>
</dbReference>
<accession>A0A8H3HUN9</accession>
<dbReference type="AlphaFoldDB" id="A0A8H3HUN9"/>
<evidence type="ECO:0000313" key="2">
    <source>
        <dbReference type="EMBL" id="CAE6537078.1"/>
    </source>
</evidence>
<feature type="compositionally biased region" description="Low complexity" evidence="1">
    <location>
        <begin position="255"/>
        <end position="267"/>
    </location>
</feature>
<feature type="region of interest" description="Disordered" evidence="1">
    <location>
        <begin position="742"/>
        <end position="770"/>
    </location>
</feature>
<feature type="region of interest" description="Disordered" evidence="1">
    <location>
        <begin position="128"/>
        <end position="199"/>
    </location>
</feature>
<feature type="region of interest" description="Disordered" evidence="1">
    <location>
        <begin position="231"/>
        <end position="294"/>
    </location>
</feature>
<protein>
    <submittedName>
        <fullName evidence="2">Uncharacterized protein</fullName>
    </submittedName>
</protein>
<proteinExistence type="predicted"/>
<feature type="compositionally biased region" description="Low complexity" evidence="1">
    <location>
        <begin position="177"/>
        <end position="186"/>
    </location>
</feature>
<sequence length="929" mass="99225">MDPFASATAGSLFAPLPKAYPSARLSPSLHRQGSNSPMPTRPDTLDDPFFSPHIPHSAPIPHTSVPFAPTELAVLQRWSQVYHSHRARCPIGPPPGMPAAVYEIFERLGGAAPFAAQQTPVVVTADFAQDSSVPSSQNTTTTIDETEPFRPEAWSSVTTTDSQPTPGLYRSPEGDATSVPSSSSPTNTIRSTSSARHPHVFGTSAAVRLGSSPSYGALDQHMRALELKRGMKKSAAGHGRNKSSRTVSAPMRAGSVSKPSGSSIRSSPLVGMKSSTPSRQSSPLVGLSSGDGQPAYEPMGFQTFGNQPQVQQAAAYGATDAQQQSFSFSTGYDADQSTYTEAPSTILDQGQAEEGDGDKSMADAPLLASTSIPVPPTVNAAPAPSKEKTKARASVAASDRTDPNTMPDRNDPNLVIIDDPAALRGMRYEDFEPHMYIGRDALGTEYPRNLEPGAGHERIRCLLCKCGYAGPNGRSMWRRHVSQKHVILLAGKRGTVPKKKEGITDEAAVINTYMEKRERTLASKKRYASKKRMDQRNDRLAAQGFDASKVAADESKLDSEETADGEEDGDGDDETEEVEEEPQAMPLQDLPPNSSEAPKPKLRLKPLAKTGEPATGPENALPPSSPLSPVPTTSVSVSPSEPVHPGPTFSFNTPGPMKSTYLFSPFDDDNRRGGFGVLGKAFGDDMDSGLGKAFGDEIKLGGVKRVRAFKSTARLDDDSFPLLGAAVNLSSPLRIGRAQSVGAVEQSPSRGSRVVDIDETGSEPETPRTNAAKVAARRLQLFALESPVANVTPMRRVPPRGTLSRSLTTPVMSTKLGSHAALVLGQTPLADGEEELARALGLAPDIGRHEHSEDSPVRKRKRGPNTPFPIYPSSRLRESMDDLWPPSPFVINTPAPAPKRARKDKNKEEGLGMDSYANEMIAGDLLVGS</sequence>
<name>A0A8H3HUN9_9AGAM</name>
<feature type="compositionally biased region" description="Polar residues" evidence="1">
    <location>
        <begin position="29"/>
        <end position="38"/>
    </location>
</feature>
<evidence type="ECO:0000256" key="1">
    <source>
        <dbReference type="SAM" id="MobiDB-lite"/>
    </source>
</evidence>